<dbReference type="AlphaFoldDB" id="A0A418PWY3"/>
<accession>A0A418PWY3</accession>
<dbReference type="EMBL" id="QXML01000001">
    <property type="protein sequence ID" value="RIW18576.1"/>
    <property type="molecule type" value="Genomic_DNA"/>
</dbReference>
<dbReference type="PROSITE" id="PS51819">
    <property type="entry name" value="VOC"/>
    <property type="match status" value="1"/>
</dbReference>
<evidence type="ECO:0000313" key="2">
    <source>
        <dbReference type="EMBL" id="RIW18576.1"/>
    </source>
</evidence>
<dbReference type="Gene3D" id="3.10.180.10">
    <property type="entry name" value="2,3-Dihydroxybiphenyl 1,2-Dioxygenase, domain 1"/>
    <property type="match status" value="1"/>
</dbReference>
<feature type="domain" description="VOC" evidence="1">
    <location>
        <begin position="163"/>
        <end position="280"/>
    </location>
</feature>
<dbReference type="Proteomes" id="UP000283522">
    <property type="component" value="Unassembled WGS sequence"/>
</dbReference>
<organism evidence="2 3">
    <name type="scientific">Algoriphagus lacus</name>
    <dbReference type="NCBI Taxonomy" id="2056311"/>
    <lineage>
        <taxon>Bacteria</taxon>
        <taxon>Pseudomonadati</taxon>
        <taxon>Bacteroidota</taxon>
        <taxon>Cytophagia</taxon>
        <taxon>Cytophagales</taxon>
        <taxon>Cyclobacteriaceae</taxon>
        <taxon>Algoriphagus</taxon>
    </lineage>
</organism>
<evidence type="ECO:0000313" key="3">
    <source>
        <dbReference type="Proteomes" id="UP000283522"/>
    </source>
</evidence>
<dbReference type="RefSeq" id="WP_119476053.1">
    <property type="nucleotide sequence ID" value="NZ_QXML01000001.1"/>
</dbReference>
<dbReference type="OrthoDB" id="9796521at2"/>
<protein>
    <submittedName>
        <fullName evidence="2">Glyoxalase</fullName>
    </submittedName>
</protein>
<sequence length="413" mass="46938">MKKHFYLVILILPLWISCTQRDFLKESGQIESFAEMVKAGVKPIALGPPLNSTEMDLFMPELERISRNYGVEFYRETSLIETDLFPKTSTENKEVVILYTGNSLQAYNSLKEEIAGLQKNNSYSDSKKRELSRRFGRLLGYPTWKINGLLAENSAFRDLEDFGIEGLETRWFYKDLEKAKAFYQTILGLKLLEETENSAKFQIAGDSYLVLQRLSGTGYSGAEPKSVALALLTDQLESWYAHLQQQKVTIKYPLKQNPGGPHDGFVAVDPEGYLLEFETFFQHPENEILIPELNQLELTSTGSGDSLQITASIVWLYYKDMLPAEHFVEETLGLTKSADQGWAKVYRLSQNGFLGLVDGLRGMNTYAPEKLTELKIDLKNPGPWENYLKANSGDSTRQSGTFRDTGLYLYHFD</sequence>
<evidence type="ECO:0000259" key="1">
    <source>
        <dbReference type="PROSITE" id="PS51819"/>
    </source>
</evidence>
<reference evidence="2 3" key="1">
    <citation type="submission" date="2018-09" db="EMBL/GenBank/DDBJ databases">
        <authorList>
            <person name="Wang X."/>
            <person name="Du Z."/>
        </authorList>
    </citation>
    <scope>NUCLEOTIDE SEQUENCE [LARGE SCALE GENOMIC DNA]</scope>
    <source>
        <strain evidence="2 3">N3</strain>
    </source>
</reference>
<dbReference type="Pfam" id="PF00903">
    <property type="entry name" value="Glyoxalase"/>
    <property type="match status" value="1"/>
</dbReference>
<dbReference type="SUPFAM" id="SSF54593">
    <property type="entry name" value="Glyoxalase/Bleomycin resistance protein/Dihydroxybiphenyl dioxygenase"/>
    <property type="match status" value="1"/>
</dbReference>
<dbReference type="InterPro" id="IPR037523">
    <property type="entry name" value="VOC_core"/>
</dbReference>
<dbReference type="InterPro" id="IPR004360">
    <property type="entry name" value="Glyas_Fos-R_dOase_dom"/>
</dbReference>
<name>A0A418PWY3_9BACT</name>
<comment type="caution">
    <text evidence="2">The sequence shown here is derived from an EMBL/GenBank/DDBJ whole genome shotgun (WGS) entry which is preliminary data.</text>
</comment>
<dbReference type="InterPro" id="IPR029068">
    <property type="entry name" value="Glyas_Bleomycin-R_OHBP_Dase"/>
</dbReference>
<keyword evidence="3" id="KW-1185">Reference proteome</keyword>
<dbReference type="PROSITE" id="PS51257">
    <property type="entry name" value="PROKAR_LIPOPROTEIN"/>
    <property type="match status" value="1"/>
</dbReference>
<proteinExistence type="predicted"/>
<gene>
    <name evidence="2" type="ORF">D0X99_02505</name>
</gene>